<sequence length="251" mass="28140">MTRTVISVTLLFLMSGTAECNCMNIEVPASIGTKTFPSEEIKTLELRFNELCTISTTTDKEKKKLQVIAFASILKIGICNGNTPLNNLELYKDDSLRKASNEDMQLFCANTKYENYESLFIGVLNFYKSLNSYDKDATCKDASQLGESDSILQSFALNAFGINKSPSFIKMKDNIKSICQDLVLNKISLDQAHKLIKQEKSFFRSIIESEAHEHFTQNIYTSFKTPFIFLGWLIGIAGGAIGIFLSIKKLT</sequence>
<keyword evidence="1" id="KW-0812">Transmembrane</keyword>
<reference evidence="2" key="1">
    <citation type="submission" date="2018-06" db="EMBL/GenBank/DDBJ databases">
        <authorList>
            <person name="Zhirakovskaya E."/>
        </authorList>
    </citation>
    <scope>NUCLEOTIDE SEQUENCE</scope>
</reference>
<dbReference type="EMBL" id="UOFI01000189">
    <property type="protein sequence ID" value="VAW70178.1"/>
    <property type="molecule type" value="Genomic_DNA"/>
</dbReference>
<dbReference type="AlphaFoldDB" id="A0A3B0XPF2"/>
<keyword evidence="1" id="KW-0472">Membrane</keyword>
<keyword evidence="1" id="KW-1133">Transmembrane helix</keyword>
<gene>
    <name evidence="2" type="ORF">MNBD_GAMMA09-2002</name>
</gene>
<proteinExistence type="predicted"/>
<evidence type="ECO:0000313" key="2">
    <source>
        <dbReference type="EMBL" id="VAW70178.1"/>
    </source>
</evidence>
<organism evidence="2">
    <name type="scientific">hydrothermal vent metagenome</name>
    <dbReference type="NCBI Taxonomy" id="652676"/>
    <lineage>
        <taxon>unclassified sequences</taxon>
        <taxon>metagenomes</taxon>
        <taxon>ecological metagenomes</taxon>
    </lineage>
</organism>
<accession>A0A3B0XPF2</accession>
<feature type="transmembrane region" description="Helical" evidence="1">
    <location>
        <begin position="227"/>
        <end position="247"/>
    </location>
</feature>
<protein>
    <recommendedName>
        <fullName evidence="3">Transmembrane protein</fullName>
    </recommendedName>
</protein>
<evidence type="ECO:0008006" key="3">
    <source>
        <dbReference type="Google" id="ProtNLM"/>
    </source>
</evidence>
<name>A0A3B0XPF2_9ZZZZ</name>
<evidence type="ECO:0000256" key="1">
    <source>
        <dbReference type="SAM" id="Phobius"/>
    </source>
</evidence>